<dbReference type="CDD" id="cd03713">
    <property type="entry name" value="EFG_mtEFG_C"/>
    <property type="match status" value="1"/>
</dbReference>
<feature type="domain" description="Translation elongation factor EFG/EF2" evidence="5">
    <location>
        <begin position="485"/>
        <end position="603"/>
    </location>
</feature>
<dbReference type="SMART" id="SM00889">
    <property type="entry name" value="EFG_IV"/>
    <property type="match status" value="1"/>
</dbReference>
<dbReference type="Gene3D" id="3.30.230.10">
    <property type="match status" value="1"/>
</dbReference>
<gene>
    <name evidence="6" type="ORF">GCM10023168_29000</name>
</gene>
<dbReference type="Pfam" id="PF14492">
    <property type="entry name" value="EFG_III"/>
    <property type="match status" value="1"/>
</dbReference>
<dbReference type="InterPro" id="IPR000795">
    <property type="entry name" value="T_Tr_GTP-bd_dom"/>
</dbReference>
<dbReference type="InterPro" id="IPR000640">
    <property type="entry name" value="EFG_V-like"/>
</dbReference>
<evidence type="ECO:0000256" key="3">
    <source>
        <dbReference type="SAM" id="MobiDB-lite"/>
    </source>
</evidence>
<dbReference type="SUPFAM" id="SSF52540">
    <property type="entry name" value="P-loop containing nucleoside triphosphate hydrolases"/>
    <property type="match status" value="1"/>
</dbReference>
<dbReference type="InterPro" id="IPR041095">
    <property type="entry name" value="EFG_II"/>
</dbReference>
<feature type="domain" description="Elongation factor EFG" evidence="4">
    <location>
        <begin position="605"/>
        <end position="695"/>
    </location>
</feature>
<dbReference type="InterPro" id="IPR047872">
    <property type="entry name" value="EFG_IV"/>
</dbReference>
<dbReference type="Gene3D" id="3.40.50.300">
    <property type="entry name" value="P-loop containing nucleotide triphosphate hydrolases"/>
    <property type="match status" value="1"/>
</dbReference>
<dbReference type="PANTHER" id="PTHR43261:SF6">
    <property type="entry name" value="ELONGATION FACTOR G-LIKE PROTEIN"/>
    <property type="match status" value="1"/>
</dbReference>
<dbReference type="Pfam" id="PF00679">
    <property type="entry name" value="EFG_C"/>
    <property type="match status" value="1"/>
</dbReference>
<dbReference type="InterPro" id="IPR035649">
    <property type="entry name" value="EFG_V"/>
</dbReference>
<dbReference type="PANTHER" id="PTHR43261">
    <property type="entry name" value="TRANSLATION ELONGATION FACTOR G-RELATED"/>
    <property type="match status" value="1"/>
</dbReference>
<name>A0ABP8KLY4_9MICO</name>
<dbReference type="SMART" id="SM00838">
    <property type="entry name" value="EFG_C"/>
    <property type="match status" value="1"/>
</dbReference>
<feature type="region of interest" description="Disordered" evidence="3">
    <location>
        <begin position="681"/>
        <end position="702"/>
    </location>
</feature>
<dbReference type="Pfam" id="PF03764">
    <property type="entry name" value="EFG_IV"/>
    <property type="match status" value="1"/>
</dbReference>
<dbReference type="Gene3D" id="2.40.30.10">
    <property type="entry name" value="Translation factors"/>
    <property type="match status" value="1"/>
</dbReference>
<dbReference type="InterPro" id="IPR020568">
    <property type="entry name" value="Ribosomal_Su5_D2-typ_SF"/>
</dbReference>
<dbReference type="SUPFAM" id="SSF54211">
    <property type="entry name" value="Ribosomal protein S5 domain 2-like"/>
    <property type="match status" value="1"/>
</dbReference>
<accession>A0ABP8KLY4</accession>
<dbReference type="InterPro" id="IPR009000">
    <property type="entry name" value="Transl_B-barrel_sf"/>
</dbReference>
<dbReference type="InterPro" id="IPR027417">
    <property type="entry name" value="P-loop_NTPase"/>
</dbReference>
<keyword evidence="1" id="KW-0547">Nucleotide-binding</keyword>
<dbReference type="Gene3D" id="3.30.70.870">
    <property type="entry name" value="Elongation Factor G (Translational Gtpase), domain 3"/>
    <property type="match status" value="1"/>
</dbReference>
<evidence type="ECO:0000313" key="6">
    <source>
        <dbReference type="EMBL" id="GAA4409894.1"/>
    </source>
</evidence>
<dbReference type="Gene3D" id="3.30.70.240">
    <property type="match status" value="1"/>
</dbReference>
<reference evidence="7" key="1">
    <citation type="journal article" date="2019" name="Int. J. Syst. Evol. Microbiol.">
        <title>The Global Catalogue of Microorganisms (GCM) 10K type strain sequencing project: providing services to taxonomists for standard genome sequencing and annotation.</title>
        <authorList>
            <consortium name="The Broad Institute Genomics Platform"/>
            <consortium name="The Broad Institute Genome Sequencing Center for Infectious Disease"/>
            <person name="Wu L."/>
            <person name="Ma J."/>
        </authorList>
    </citation>
    <scope>NUCLEOTIDE SEQUENCE [LARGE SCALE GENOMIC DNA]</scope>
    <source>
        <strain evidence="7">JCM 17809</strain>
    </source>
</reference>
<evidence type="ECO:0000256" key="2">
    <source>
        <dbReference type="ARBA" id="ARBA00023134"/>
    </source>
</evidence>
<proteinExistence type="predicted"/>
<dbReference type="SUPFAM" id="SSF50447">
    <property type="entry name" value="Translation proteins"/>
    <property type="match status" value="1"/>
</dbReference>
<evidence type="ECO:0000256" key="1">
    <source>
        <dbReference type="ARBA" id="ARBA00022741"/>
    </source>
</evidence>
<dbReference type="InterPro" id="IPR005517">
    <property type="entry name" value="Transl_elong_EFG/EF2_IV"/>
</dbReference>
<comment type="caution">
    <text evidence="6">The sequence shown here is derived from an EMBL/GenBank/DDBJ whole genome shotgun (WGS) entry which is preliminary data.</text>
</comment>
<dbReference type="RefSeq" id="WP_345207253.1">
    <property type="nucleotide sequence ID" value="NZ_BAABGM010000018.1"/>
</dbReference>
<evidence type="ECO:0000259" key="4">
    <source>
        <dbReference type="SMART" id="SM00838"/>
    </source>
</evidence>
<dbReference type="EMBL" id="BAABGM010000018">
    <property type="protein sequence ID" value="GAA4409894.1"/>
    <property type="molecule type" value="Genomic_DNA"/>
</dbReference>
<dbReference type="Pfam" id="PF00009">
    <property type="entry name" value="GTP_EFTU"/>
    <property type="match status" value="1"/>
</dbReference>
<dbReference type="InterPro" id="IPR035647">
    <property type="entry name" value="EFG_III/V"/>
</dbReference>
<evidence type="ECO:0000259" key="5">
    <source>
        <dbReference type="SMART" id="SM00889"/>
    </source>
</evidence>
<dbReference type="Proteomes" id="UP001500945">
    <property type="component" value="Unassembled WGS sequence"/>
</dbReference>
<dbReference type="CDD" id="cd01434">
    <property type="entry name" value="EFG_mtEFG1_IV"/>
    <property type="match status" value="1"/>
</dbReference>
<dbReference type="InterPro" id="IPR014721">
    <property type="entry name" value="Ribsml_uS5_D2-typ_fold_subgr"/>
</dbReference>
<sequence length="702" mass="73302">MNGTTPQAPTVHSTTGIRNVVLVGPSGSGKSRLFDHVVDAVVPGRAPRGEPEPTTGLRAATVSTGKAVVTLIDAPGNPDFVGEVRAGLRAADAALFVVSAADGADAASRALWHECALVGMPRAVVVTQLDARDADFAVTLADCQAHFGSGIQPLGVPVPGEAGAVTSIADLLLGEVHDYAGGARTVRPAGPEHADVFDTYRPALIEGIIEESEDGGLMDRYLEGEELDFETLEKDLLTAVAHGTFHPVLPLSAETGAGVGVLLHLVEAAFPHPGLHPLPTVRPVSGGDAVALTPDPDGPLVAEVVHTESDAYVGHLSLVRVFSGTLRADRPVHVSGHLELLGVPTGEGHAAHDDDVRPGALAAPFDGELLPKSEAVAGEVVVVTKLASAQTSDTISSPDAPLLVTPWALPEALLPAAVAAATRADEDRMPVAFRELAAEDPSLRIEHDGATGQVVLWTTGPAHLDLVLSRLRSRFNVGVEQVPVRVAMKETAVRRAEAQGRHVKQSGGHGQFAVCHLVMEPLPRGSGNEFDEVVVGGAVPRQFIGSVEKGVHTQLGKGLLAGWPVVDVKVTLTDGKAHSVDSSDVAFQTAAGIALREMASESTMCLLEPIDTVTVTVDDDYLGAVMTDIGTRRGQILGSAPAEGELGRSVLEAAVPQLELLDYAISLRSLAHGTGTFHREYRNHEQLPDRLAKDHIGSPRHG</sequence>
<keyword evidence="2" id="KW-0342">GTP-binding</keyword>
<protein>
    <submittedName>
        <fullName evidence="6">Elongation factor G-like protein EF-G2</fullName>
    </submittedName>
</protein>
<organism evidence="6 7">
    <name type="scientific">Fodinibacter luteus</name>
    <dbReference type="NCBI Taxonomy" id="552064"/>
    <lineage>
        <taxon>Bacteria</taxon>
        <taxon>Bacillati</taxon>
        <taxon>Actinomycetota</taxon>
        <taxon>Actinomycetes</taxon>
        <taxon>Micrococcales</taxon>
        <taxon>Intrasporangiaceae</taxon>
        <taxon>Fodinibacter (ex Wang et al. 2009)</taxon>
    </lineage>
</organism>
<dbReference type="SUPFAM" id="SSF54980">
    <property type="entry name" value="EF-G C-terminal domain-like"/>
    <property type="match status" value="2"/>
</dbReference>
<keyword evidence="7" id="KW-1185">Reference proteome</keyword>
<evidence type="ECO:0000313" key="7">
    <source>
        <dbReference type="Proteomes" id="UP001500945"/>
    </source>
</evidence>